<feature type="compositionally biased region" description="Basic and acidic residues" evidence="1">
    <location>
        <begin position="1"/>
        <end position="15"/>
    </location>
</feature>
<feature type="region of interest" description="Disordered" evidence="1">
    <location>
        <begin position="152"/>
        <end position="367"/>
    </location>
</feature>
<feature type="compositionally biased region" description="Polar residues" evidence="1">
    <location>
        <begin position="32"/>
        <end position="41"/>
    </location>
</feature>
<feature type="region of interest" description="Disordered" evidence="1">
    <location>
        <begin position="1"/>
        <end position="67"/>
    </location>
</feature>
<evidence type="ECO:0000313" key="2">
    <source>
        <dbReference type="EMBL" id="CAK5269994.1"/>
    </source>
</evidence>
<comment type="caution">
    <text evidence="2">The sequence shown here is derived from an EMBL/GenBank/DDBJ whole genome shotgun (WGS) entry which is preliminary data.</text>
</comment>
<proteinExistence type="predicted"/>
<feature type="region of interest" description="Disordered" evidence="1">
    <location>
        <begin position="429"/>
        <end position="470"/>
    </location>
</feature>
<feature type="compositionally biased region" description="Basic and acidic residues" evidence="1">
    <location>
        <begin position="223"/>
        <end position="233"/>
    </location>
</feature>
<reference evidence="2" key="1">
    <citation type="submission" date="2023-11" db="EMBL/GenBank/DDBJ databases">
        <authorList>
            <person name="De Vega J J."/>
            <person name="De Vega J J."/>
        </authorList>
    </citation>
    <scope>NUCLEOTIDE SEQUENCE</scope>
</reference>
<gene>
    <name evidence="2" type="ORF">MYCIT1_LOCUS14124</name>
</gene>
<dbReference type="AlphaFoldDB" id="A0AAD2JZ62"/>
<sequence length="488" mass="53983">MDPRRSASTKDREPSPGHAAPEINPRDAPSATRPSPLTTQAAEIRRPLDGDDRREATQAMRRELQAAQDEARQLRMLLEQAAEGKRAVDERLARAEAELRETRAALRTADQRTRDGQEVVGHRWNQLERHISALQQQAADARRNFSRVVQEGAGPAPVTLPPVSEISRAPPLPRLHPHHDILTREPPVLEPSQIPLPPREVDHLRRLTGPSRRSSSAPFVLTEAERVETEPPAKRRRRESPQSFPSFPRRPSTAGSSSAFTRQPRHPDTHHQSHTRSLSPEYQRRHSSPLRERLPAPASPHALYDPRTGTATNYHPYHPHPGGGSYPASAYGPPPLQIIQHRHPTPPPPPPPPPLPPSVPTGDPDAPYQYQHRFQLGTQVAPRRNVRPGAYETVVFALEPEGGGGAPTGGRMGGYDLASGDAIVDERIDGVGGGAGRRGEELEVDSLRPRSSSSLSRRRRDSDPGGRDEMRHLRGASWVVALRWSRNV</sequence>
<evidence type="ECO:0000256" key="1">
    <source>
        <dbReference type="SAM" id="MobiDB-lite"/>
    </source>
</evidence>
<protein>
    <submittedName>
        <fullName evidence="2">Uncharacterized protein</fullName>
    </submittedName>
</protein>
<dbReference type="EMBL" id="CAVNYO010000158">
    <property type="protein sequence ID" value="CAK5269994.1"/>
    <property type="molecule type" value="Genomic_DNA"/>
</dbReference>
<organism evidence="2 3">
    <name type="scientific">Mycena citricolor</name>
    <dbReference type="NCBI Taxonomy" id="2018698"/>
    <lineage>
        <taxon>Eukaryota</taxon>
        <taxon>Fungi</taxon>
        <taxon>Dikarya</taxon>
        <taxon>Basidiomycota</taxon>
        <taxon>Agaricomycotina</taxon>
        <taxon>Agaricomycetes</taxon>
        <taxon>Agaricomycetidae</taxon>
        <taxon>Agaricales</taxon>
        <taxon>Marasmiineae</taxon>
        <taxon>Mycenaceae</taxon>
        <taxon>Mycena</taxon>
    </lineage>
</organism>
<keyword evidence="3" id="KW-1185">Reference proteome</keyword>
<feature type="compositionally biased region" description="Pro residues" evidence="1">
    <location>
        <begin position="345"/>
        <end position="359"/>
    </location>
</feature>
<feature type="compositionally biased region" description="Low complexity" evidence="1">
    <location>
        <begin position="241"/>
        <end position="252"/>
    </location>
</feature>
<feature type="compositionally biased region" description="Basic and acidic residues" evidence="1">
    <location>
        <begin position="437"/>
        <end position="448"/>
    </location>
</feature>
<evidence type="ECO:0000313" key="3">
    <source>
        <dbReference type="Proteomes" id="UP001295794"/>
    </source>
</evidence>
<name>A0AAD2JZ62_9AGAR</name>
<feature type="compositionally biased region" description="Basic and acidic residues" evidence="1">
    <location>
        <begin position="43"/>
        <end position="67"/>
    </location>
</feature>
<feature type="compositionally biased region" description="Basic and acidic residues" evidence="1">
    <location>
        <begin position="460"/>
        <end position="470"/>
    </location>
</feature>
<dbReference type="Proteomes" id="UP001295794">
    <property type="component" value="Unassembled WGS sequence"/>
</dbReference>
<accession>A0AAD2JZ62</accession>